<dbReference type="InterPro" id="IPR011330">
    <property type="entry name" value="Glyco_hydro/deAcase_b/a-brl"/>
</dbReference>
<proteinExistence type="inferred from homology"/>
<dbReference type="Gene3D" id="1.20.1270.50">
    <property type="entry name" value="Glycoside hydrolase family 38, central domain"/>
    <property type="match status" value="1"/>
</dbReference>
<dbReference type="SMART" id="SM00872">
    <property type="entry name" value="Alpha-mann_mid"/>
    <property type="match status" value="1"/>
</dbReference>
<dbReference type="Pfam" id="PF09261">
    <property type="entry name" value="Alpha-mann_mid"/>
    <property type="match status" value="1"/>
</dbReference>
<gene>
    <name evidence="7" type="ORF">GCM10009809_33080</name>
</gene>
<sequence>MTACHVVSHVHWDREWYRPFEGFRSRLLELVERICDDLDSGRLESFHLDGQTVTLDDVSALRPDLADRVRKLAADGRLTIGPWHVLADNQLVSAENLVRNLHLARRTAGDLLSDIGYSPDAFGHPADLPRILNGFGIDTALVWRGAPPEHARFRWRGPDGSEVFTVNQAYHQAEVLWPADPDAARDALESFVARETERAPAGPLLLLNGGDHLLPKAPADRAEAIDAVVEATGVAVGASTLPEFFAAARVAATGTALPVVDGELRYLGDRLTFLLPGTLSARAYVKALNDRAQALLERFVEPAVAVAAASGRAPANAGETLAHAWDLLVKNAPHDSICGCSVDEVHRETTVRAERVLEAGDQLLRRAALSDGLDVRGRGKPAADTVNLLVRSGDGDTGGGPVVVVVVTAPGRYVVALRDPDGNEVPVEAEHLGDDQWFEADLDLLPDTLRGARHRLAFRADSIPAFGWAVYTALLGDAPVCEPAREERRDAEVDGVRIVVDDDASVTLHGRDGRVRRGLGRLVDGGDRGDSYTYDPPRDDALVSPAVRTVTAVASTVRSRLVVDAAMALPAGLGDDRDSRSATTVDTPVRVIVERWAGDPVLRWTIEVDNAADDHRLRFHVPVAGRPSTWRADTHWSVQQRDFGPVVGALPTGPGLEAAIGTSPAHTFAAAGEGEDAVAVLLDALPEVQGLDAGAAGGVHEIAVTLLRAVGWLSRFDLRTRTTGAGPAFEVPEGQCHGTRRVRLGVLVGDDVAGNDADGDPASRDGFGLARTAAAHHVPLRAEQLRTPAPARRSAADAAPVVRGALVSALKPAESGAGVVVRVVNPTGEARVADVRLPGWAGAVTEVRLDETPTGTSTEPLAQRTAHGTDGGPRLELPLGPYAVRTLHLAPTPRADER</sequence>
<dbReference type="InterPro" id="IPR015341">
    <property type="entry name" value="Glyco_hydro_38_cen"/>
</dbReference>
<dbReference type="Pfam" id="PF01074">
    <property type="entry name" value="Glyco_hydro_38N"/>
    <property type="match status" value="1"/>
</dbReference>
<name>A0ABN2JQB2_9MICO</name>
<dbReference type="InterPro" id="IPR000602">
    <property type="entry name" value="Glyco_hydro_38_N"/>
</dbReference>
<evidence type="ECO:0000256" key="4">
    <source>
        <dbReference type="ARBA" id="ARBA00023295"/>
    </source>
</evidence>
<organism evidence="7 8">
    <name type="scientific">Isoptericola hypogeus</name>
    <dbReference type="NCBI Taxonomy" id="300179"/>
    <lineage>
        <taxon>Bacteria</taxon>
        <taxon>Bacillati</taxon>
        <taxon>Actinomycetota</taxon>
        <taxon>Actinomycetes</taxon>
        <taxon>Micrococcales</taxon>
        <taxon>Promicromonosporaceae</taxon>
        <taxon>Isoptericola</taxon>
    </lineage>
</organism>
<keyword evidence="3" id="KW-0378">Hydrolase</keyword>
<dbReference type="InterPro" id="IPR028995">
    <property type="entry name" value="Glyco_hydro_57/38_cen_sf"/>
</dbReference>
<accession>A0ABN2JQB2</accession>
<dbReference type="SUPFAM" id="SSF74650">
    <property type="entry name" value="Galactose mutarotase-like"/>
    <property type="match status" value="1"/>
</dbReference>
<dbReference type="RefSeq" id="WP_344249736.1">
    <property type="nucleotide sequence ID" value="NZ_BAAAPM010000008.1"/>
</dbReference>
<dbReference type="PANTHER" id="PTHR46017:SF2">
    <property type="entry name" value="MANNOSYLGLYCERATE HYDROLASE"/>
    <property type="match status" value="1"/>
</dbReference>
<dbReference type="SUPFAM" id="SSF88713">
    <property type="entry name" value="Glycoside hydrolase/deacetylase"/>
    <property type="match status" value="1"/>
</dbReference>
<reference evidence="7 8" key="1">
    <citation type="journal article" date="2019" name="Int. J. Syst. Evol. Microbiol.">
        <title>The Global Catalogue of Microorganisms (GCM) 10K type strain sequencing project: providing services to taxonomists for standard genome sequencing and annotation.</title>
        <authorList>
            <consortium name="The Broad Institute Genomics Platform"/>
            <consortium name="The Broad Institute Genome Sequencing Center for Infectious Disease"/>
            <person name="Wu L."/>
            <person name="Ma J."/>
        </authorList>
    </citation>
    <scope>NUCLEOTIDE SEQUENCE [LARGE SCALE GENOMIC DNA]</scope>
    <source>
        <strain evidence="7 8">JCM 15589</strain>
    </source>
</reference>
<dbReference type="Gene3D" id="2.70.98.30">
    <property type="entry name" value="Golgi alpha-mannosidase II, domain 4"/>
    <property type="match status" value="1"/>
</dbReference>
<comment type="caution">
    <text evidence="7">The sequence shown here is derived from an EMBL/GenBank/DDBJ whole genome shotgun (WGS) entry which is preliminary data.</text>
</comment>
<dbReference type="InterPro" id="IPR037094">
    <property type="entry name" value="Glyco_hydro_38_cen_sf"/>
</dbReference>
<dbReference type="InterPro" id="IPR027291">
    <property type="entry name" value="Glyco_hydro_38_N_sf"/>
</dbReference>
<dbReference type="Pfam" id="PF17677">
    <property type="entry name" value="Glyco_hydro38C2"/>
    <property type="match status" value="1"/>
</dbReference>
<feature type="domain" description="Glycoside hydrolase family 38 central" evidence="6">
    <location>
        <begin position="278"/>
        <end position="353"/>
    </location>
</feature>
<protein>
    <submittedName>
        <fullName evidence="7">Alpha-mannosidase</fullName>
    </submittedName>
</protein>
<evidence type="ECO:0000256" key="3">
    <source>
        <dbReference type="ARBA" id="ARBA00022801"/>
    </source>
</evidence>
<evidence type="ECO:0000256" key="2">
    <source>
        <dbReference type="ARBA" id="ARBA00022723"/>
    </source>
</evidence>
<evidence type="ECO:0000256" key="1">
    <source>
        <dbReference type="ARBA" id="ARBA00009792"/>
    </source>
</evidence>
<evidence type="ECO:0000259" key="6">
    <source>
        <dbReference type="SMART" id="SM00872"/>
    </source>
</evidence>
<keyword evidence="8" id="KW-1185">Reference proteome</keyword>
<feature type="region of interest" description="Disordered" evidence="5">
    <location>
        <begin position="849"/>
        <end position="875"/>
    </location>
</feature>
<dbReference type="Gene3D" id="3.20.110.10">
    <property type="entry name" value="Glycoside hydrolase 38, N terminal domain"/>
    <property type="match status" value="1"/>
</dbReference>
<evidence type="ECO:0000256" key="5">
    <source>
        <dbReference type="SAM" id="MobiDB-lite"/>
    </source>
</evidence>
<dbReference type="InterPro" id="IPR011013">
    <property type="entry name" value="Gal_mutarotase_sf_dom"/>
</dbReference>
<keyword evidence="4" id="KW-0326">Glycosidase</keyword>
<keyword evidence="2" id="KW-0479">Metal-binding</keyword>
<dbReference type="SUPFAM" id="SSF88688">
    <property type="entry name" value="Families 57/38 glycoside transferase middle domain"/>
    <property type="match status" value="1"/>
</dbReference>
<dbReference type="InterPro" id="IPR041147">
    <property type="entry name" value="GH38_C"/>
</dbReference>
<dbReference type="EMBL" id="BAAAPM010000008">
    <property type="protein sequence ID" value="GAA1735309.1"/>
    <property type="molecule type" value="Genomic_DNA"/>
</dbReference>
<dbReference type="Proteomes" id="UP001501138">
    <property type="component" value="Unassembled WGS sequence"/>
</dbReference>
<comment type="similarity">
    <text evidence="1">Belongs to the glycosyl hydrolase 38 family.</text>
</comment>
<evidence type="ECO:0000313" key="8">
    <source>
        <dbReference type="Proteomes" id="UP001501138"/>
    </source>
</evidence>
<evidence type="ECO:0000313" key="7">
    <source>
        <dbReference type="EMBL" id="GAA1735309.1"/>
    </source>
</evidence>
<dbReference type="PANTHER" id="PTHR46017">
    <property type="entry name" value="ALPHA-MANNOSIDASE 2C1"/>
    <property type="match status" value="1"/>
</dbReference>